<dbReference type="PANTHER" id="PTHR42663:SF7">
    <property type="entry name" value="COENZYME PQQ SYNTHESIS PROTEIN B"/>
    <property type="match status" value="1"/>
</dbReference>
<dbReference type="Gene3D" id="3.60.15.10">
    <property type="entry name" value="Ribonuclease Z/Hydroxyacylglutathione hydrolase-like"/>
    <property type="match status" value="1"/>
</dbReference>
<dbReference type="InterPro" id="IPR011842">
    <property type="entry name" value="PQQ_synth_PqqB"/>
</dbReference>
<dbReference type="UniPathway" id="UPA00539"/>
<dbReference type="PANTHER" id="PTHR42663">
    <property type="entry name" value="HYDROLASE C777.06C-RELATED-RELATED"/>
    <property type="match status" value="1"/>
</dbReference>
<dbReference type="SUPFAM" id="SSF56281">
    <property type="entry name" value="Metallo-hydrolase/oxidoreductase"/>
    <property type="match status" value="1"/>
</dbReference>
<dbReference type="NCBIfam" id="TIGR02108">
    <property type="entry name" value="PQQ_syn_pqqB"/>
    <property type="match status" value="1"/>
</dbReference>
<evidence type="ECO:0000313" key="9">
    <source>
        <dbReference type="Proteomes" id="UP000032452"/>
    </source>
</evidence>
<evidence type="ECO:0000256" key="2">
    <source>
        <dbReference type="ARBA" id="ARBA00008481"/>
    </source>
</evidence>
<accession>A0A0D8ZMZ7</accession>
<evidence type="ECO:0000256" key="1">
    <source>
        <dbReference type="ARBA" id="ARBA00004886"/>
    </source>
</evidence>
<dbReference type="Proteomes" id="UP000032452">
    <property type="component" value="Unassembled WGS sequence"/>
</dbReference>
<keyword evidence="4 6" id="KW-0813">Transport</keyword>
<evidence type="ECO:0000259" key="7">
    <source>
        <dbReference type="Pfam" id="PF12706"/>
    </source>
</evidence>
<gene>
    <name evidence="6" type="primary">pqqB</name>
    <name evidence="8" type="ORF">UH38_20015</name>
</gene>
<evidence type="ECO:0000256" key="6">
    <source>
        <dbReference type="HAMAP-Rule" id="MF_00653"/>
    </source>
</evidence>
<dbReference type="AlphaFoldDB" id="A0A0D8ZMZ7"/>
<keyword evidence="5 6" id="KW-0884">PQQ biosynthesis</keyword>
<dbReference type="EMBL" id="JYON01000027">
    <property type="protein sequence ID" value="KJH70145.1"/>
    <property type="molecule type" value="Genomic_DNA"/>
</dbReference>
<dbReference type="STRING" id="1618023.UH38_20015"/>
<protein>
    <recommendedName>
        <fullName evidence="3 6">Coenzyme PQQ synthesis protein B</fullName>
    </recommendedName>
    <alternativeName>
        <fullName evidence="6">Pyrroloquinoline quinone biosynthesis protein B</fullName>
    </alternativeName>
</protein>
<keyword evidence="9" id="KW-1185">Reference proteome</keyword>
<sequence length="299" mass="32419">MLLKILGAAAGGGLPQWNCGCINCQAVRQNRAGISWLNQSSIAVQAPEGDWFLVNASPDIRQQLELLRDAQPLSIRANPIAGVILTDAEIDHTTGLIILRESAQPLHIYGTEIVKKALTDGFPLLKTLESYCGVAWSNLNVGATVPLTANLDIEVFALAAKAPKYMRSQNIAGDWVIGLTICDRTTGKVVTYAPGLAKLSDRLLARFEASDCILVDGTFWQNDDLLKLGISTRTARDMGHLPLASEDGSLHHLSQLKHPRKILVHINNTNPIHLANSQERKIVEEAGIEVGCDGLTIQL</sequence>
<dbReference type="RefSeq" id="WP_045056462.1">
    <property type="nucleotide sequence ID" value="NZ_CAWMDP010000023.1"/>
</dbReference>
<dbReference type="GO" id="GO:0018189">
    <property type="term" value="P:pyrroloquinoline quinone biosynthetic process"/>
    <property type="evidence" value="ECO:0007669"/>
    <property type="project" value="UniProtKB-UniRule"/>
</dbReference>
<feature type="domain" description="Metallo-beta-lactamase" evidence="7">
    <location>
        <begin position="51"/>
        <end position="266"/>
    </location>
</feature>
<dbReference type="OrthoDB" id="9800940at2"/>
<dbReference type="InterPro" id="IPR001279">
    <property type="entry name" value="Metallo-B-lactamas"/>
</dbReference>
<dbReference type="Pfam" id="PF12706">
    <property type="entry name" value="Lactamase_B_2"/>
    <property type="match status" value="1"/>
</dbReference>
<name>A0A0D8ZMZ7_9CYAN</name>
<proteinExistence type="inferred from homology"/>
<reference evidence="8 9" key="1">
    <citation type="submission" date="2015-02" db="EMBL/GenBank/DDBJ databases">
        <title>Draft genome of a novel marine cyanobacterium (Chroococcales) isolated from South Atlantic Ocean.</title>
        <authorList>
            <person name="Rigonato J."/>
            <person name="Alvarenga D.O."/>
            <person name="Branco L.H."/>
            <person name="Varani A.M."/>
            <person name="Brandini F.P."/>
            <person name="Fiore M.F."/>
        </authorList>
    </citation>
    <scope>NUCLEOTIDE SEQUENCE [LARGE SCALE GENOMIC DNA]</scope>
    <source>
        <strain evidence="8 9">CENA595</strain>
    </source>
</reference>
<comment type="similarity">
    <text evidence="2 6">Belongs to the PqqB family.</text>
</comment>
<evidence type="ECO:0000256" key="3">
    <source>
        <dbReference type="ARBA" id="ARBA00015084"/>
    </source>
</evidence>
<organism evidence="8 9">
    <name type="scientific">Aliterella atlantica CENA595</name>
    <dbReference type="NCBI Taxonomy" id="1618023"/>
    <lineage>
        <taxon>Bacteria</taxon>
        <taxon>Bacillati</taxon>
        <taxon>Cyanobacteriota</taxon>
        <taxon>Cyanophyceae</taxon>
        <taxon>Chroococcidiopsidales</taxon>
        <taxon>Aliterellaceae</taxon>
        <taxon>Aliterella</taxon>
    </lineage>
</organism>
<comment type="function">
    <text evidence="6">May be involved in the transport of PQQ or its precursor to the periplasm.</text>
</comment>
<evidence type="ECO:0000256" key="4">
    <source>
        <dbReference type="ARBA" id="ARBA00022448"/>
    </source>
</evidence>
<dbReference type="InterPro" id="IPR036866">
    <property type="entry name" value="RibonucZ/Hydroxyglut_hydro"/>
</dbReference>
<dbReference type="HAMAP" id="MF_00653">
    <property type="entry name" value="PQQ_syn_PqqB"/>
    <property type="match status" value="1"/>
</dbReference>
<evidence type="ECO:0000313" key="8">
    <source>
        <dbReference type="EMBL" id="KJH70145.1"/>
    </source>
</evidence>
<comment type="caution">
    <text evidence="8">The sequence shown here is derived from an EMBL/GenBank/DDBJ whole genome shotgun (WGS) entry which is preliminary data.</text>
</comment>
<comment type="pathway">
    <text evidence="1 6">Cofactor biosynthesis; pyrroloquinoline quinone biosynthesis.</text>
</comment>
<evidence type="ECO:0000256" key="5">
    <source>
        <dbReference type="ARBA" id="ARBA00022905"/>
    </source>
</evidence>
<dbReference type="PATRIC" id="fig|1618023.3.peg.2040"/>